<dbReference type="InterPro" id="IPR029031">
    <property type="entry name" value="Gingipain_N_sf"/>
</dbReference>
<feature type="non-terminal residue" evidence="3">
    <location>
        <position position="1"/>
    </location>
</feature>
<dbReference type="Pfam" id="PF01364">
    <property type="entry name" value="Peptidase_C25"/>
    <property type="match status" value="1"/>
</dbReference>
<protein>
    <recommendedName>
        <fullName evidence="2">Gingipain domain-containing protein</fullName>
    </recommendedName>
</protein>
<reference evidence="3 4" key="1">
    <citation type="submission" date="2019-03" db="EMBL/GenBank/DDBJ databases">
        <title>Metabolic potential of uncultured bacteria and archaea associated with petroleum seepage in deep-sea sediments.</title>
        <authorList>
            <person name="Dong X."/>
            <person name="Hubert C."/>
        </authorList>
    </citation>
    <scope>NUCLEOTIDE SEQUENCE [LARGE SCALE GENOMIC DNA]</scope>
    <source>
        <strain evidence="3">E29_bin36</strain>
    </source>
</reference>
<keyword evidence="1" id="KW-0732">Signal</keyword>
<organism evidence="3 4">
    <name type="scientific">candidate division TA06 bacterium</name>
    <dbReference type="NCBI Taxonomy" id="2250710"/>
    <lineage>
        <taxon>Bacteria</taxon>
        <taxon>Bacteria division TA06</taxon>
    </lineage>
</organism>
<evidence type="ECO:0000313" key="3">
    <source>
        <dbReference type="EMBL" id="TET81624.1"/>
    </source>
</evidence>
<dbReference type="GO" id="GO:0006508">
    <property type="term" value="P:proteolysis"/>
    <property type="evidence" value="ECO:0007669"/>
    <property type="project" value="InterPro"/>
</dbReference>
<dbReference type="Gene3D" id="3.40.50.10390">
    <property type="entry name" value="Gingipain r, domain 1"/>
    <property type="match status" value="1"/>
</dbReference>
<dbReference type="Gene3D" id="2.60.40.10">
    <property type="entry name" value="Immunoglobulins"/>
    <property type="match status" value="1"/>
</dbReference>
<dbReference type="SUPFAM" id="SSF52129">
    <property type="entry name" value="Caspase-like"/>
    <property type="match status" value="1"/>
</dbReference>
<evidence type="ECO:0000313" key="4">
    <source>
        <dbReference type="Proteomes" id="UP000315534"/>
    </source>
</evidence>
<feature type="non-terminal residue" evidence="3">
    <location>
        <position position="1376"/>
    </location>
</feature>
<feature type="domain" description="Gingipain" evidence="2">
    <location>
        <begin position="364"/>
        <end position="719"/>
    </location>
</feature>
<dbReference type="GO" id="GO:0008234">
    <property type="term" value="F:cysteine-type peptidase activity"/>
    <property type="evidence" value="ECO:0007669"/>
    <property type="project" value="InterPro"/>
</dbReference>
<evidence type="ECO:0000256" key="1">
    <source>
        <dbReference type="ARBA" id="ARBA00022729"/>
    </source>
</evidence>
<sequence length="1376" mass="151680">EEGIYRITGSELEAAGMDIEWVDPRMIHLENLGQPVPLYVHGDADGKLDEDDYLEFYGEGPRGDYTYFNMYATSSVYWLFVGDSLGLPMIEEDGGLLETDPAQLEMPTSYDFDVHTEVDNWFERLPNDTMVQQDMWFWDMVSASEQAIKDFPLDLPDPDLGSGDTVVVKLGLQGMSHHADVNPDHHCLFYLSGALAGGTYWDGQHTHVFSSEEEGTGLENTVLSESGNKLTIVMPGDTPAGFEDRVLVNWIEIGYTRQYKAENDYIRFSKPRNGSIGLYQFTIEGFTTPEVSIYKLGKSKLANLSIEPVILFGDTSYQAAFQTRIVSEGVEFVAVAESRKKKVVSLEKDQPSDLHSSLNGADIIVVVHDSLAVSAEEYETFRESQGYRVELVNVSDVYDEFSYGIRDASAIRDFLRYAYLNWIPPAPSMCVLIGDGSSDDRDLNKRGGNLIPVHVERSIYSGLVASDNWYACIIGDDFLPDMIVSRFPVLTRQELSSVIEKLKRHEDRSTVGAWRGRVLYVAGEGEGFGVTFRELMEDSIAKIYLPIWADGKRVYAEHLPGVDPDPFYGDKGDLFGFLNDGVSVVQYLGHGSGGTWSNPYLLTPQDVPDLDNTGKIPVVASFTCFTSVFDQPGRQGLGEALFLEPEGGAVAVIGATSLGYFWEDVDLARSFNQTMVEDSTRTVGSLFYGSKLNYAFSNYGGYAATMIKCYCMLGDPASRFSLPVREVEVGVYPRSVGKGDSVRLELRLTSQKPDSAFVCVSDSAGTFGETVIPLAGGQGAVSFEVPMGVKSGMALARAYAWDTESTFDALGAAEFAISSPSIYLVKTIPQKPGPWDSVHVMACIQYSPGIDSANTYWARSRSPQNWNTIGMTAIAGDTFQTSSPIPQQTPDKPVCYKVVAYGSDGKTLESTLYSYQVPDRPNLLLLSEEDIYLGGERRVTLSAKVFNTGSVEVDSCPVLFKTLPDSLSIGEGWASVPVLGYGEASVPWSLGGLLWSVYVEIDPRNEIDESREDDNSTINSPTTIIVDRFNVSKESGTSGWVSSIDSNLVCSIPSDAVSDSVVLQMQVVEPHVMEQPSLRFAALPGFKSGGAYKLSLADSSDTLLSGKEIVLKMRFDSEDSLNKEELDLMGIYAFNPLTLKWKKYGGQIDSSEMSLQARKLREYAVITSGDVQPPEIKVSVKDQAFASGDFVPARPAISFLLIDDNGIDVEKGLLLVLDGEDVGIADYVYPGIFGDANEVQVGFYPHLTDGSHTIRVGCWDCSGNFRSLDFAVQVQSEFQVTGLGNYPNPVESRETVFAFTMTAVADEAELRIYTPSGRLVKSFDRGRWRDLKEIGYHEVVWNLTDEDWFPVANGLYFYMFRAKIENKTINETGKLA</sequence>
<gene>
    <name evidence="3" type="ORF">E3J38_03555</name>
</gene>
<dbReference type="Proteomes" id="UP000315534">
    <property type="component" value="Unassembled WGS sequence"/>
</dbReference>
<dbReference type="InterPro" id="IPR029030">
    <property type="entry name" value="Caspase-like_dom_sf"/>
</dbReference>
<dbReference type="Gene3D" id="2.60.40.4070">
    <property type="match status" value="1"/>
</dbReference>
<evidence type="ECO:0000259" key="2">
    <source>
        <dbReference type="Pfam" id="PF01364"/>
    </source>
</evidence>
<dbReference type="InterPro" id="IPR001769">
    <property type="entry name" value="Gingipain"/>
</dbReference>
<name>A0A523XQS1_UNCT6</name>
<dbReference type="Gene3D" id="3.40.50.1460">
    <property type="match status" value="1"/>
</dbReference>
<dbReference type="InterPro" id="IPR013783">
    <property type="entry name" value="Ig-like_fold"/>
</dbReference>
<proteinExistence type="predicted"/>
<accession>A0A523XQS1</accession>
<dbReference type="EMBL" id="SOIP01000221">
    <property type="protein sequence ID" value="TET81624.1"/>
    <property type="molecule type" value="Genomic_DNA"/>
</dbReference>
<comment type="caution">
    <text evidence="3">The sequence shown here is derived from an EMBL/GenBank/DDBJ whole genome shotgun (WGS) entry which is preliminary data.</text>
</comment>